<dbReference type="Gene3D" id="2.130.10.10">
    <property type="entry name" value="YVTN repeat-like/Quinoprotein amine dehydrogenase"/>
    <property type="match status" value="1"/>
</dbReference>
<dbReference type="InterPro" id="IPR019405">
    <property type="entry name" value="Lactonase_7-beta_prop"/>
</dbReference>
<comment type="similarity">
    <text evidence="1">Belongs to the cycloisomerase 2 family.</text>
</comment>
<dbReference type="PANTHER" id="PTHR30344">
    <property type="entry name" value="6-PHOSPHOGLUCONOLACTONASE-RELATED"/>
    <property type="match status" value="1"/>
</dbReference>
<evidence type="ECO:0000313" key="5">
    <source>
        <dbReference type="Proteomes" id="UP000007590"/>
    </source>
</evidence>
<gene>
    <name evidence="4" type="ordered locus">Solca_2718</name>
</gene>
<evidence type="ECO:0000256" key="1">
    <source>
        <dbReference type="ARBA" id="ARBA00005564"/>
    </source>
</evidence>
<dbReference type="PANTHER" id="PTHR30344:SF1">
    <property type="entry name" value="6-PHOSPHOGLUCONOLACTONASE"/>
    <property type="match status" value="1"/>
</dbReference>
<keyword evidence="5" id="KW-1185">Reference proteome</keyword>
<dbReference type="KEGG" id="scn:Solca_2718"/>
<feature type="chain" id="PRO_5003614423" evidence="3">
    <location>
        <begin position="19"/>
        <end position="376"/>
    </location>
</feature>
<dbReference type="OrthoDB" id="9790815at2"/>
<sequence>MKKLFILFFLLIAGLAQAQQLPQTEYYLLVGTYTNGTSEGIYVYRFNPATVKFTYVSKVKSENPSYLAVSPDKKKVYAVNENGEGKGAVSSFYFDNKTGSINFMNTQPTNGDHPCYVTLDATGKNVVATNYSSGNLVVFKTNDGGYLNPAVQTLQHEGSSVYAGRQESSHVHSANFSPDGDYLFAADLGNDRLYKYKFYPESTKEVLTQTSPSFYSLPAGAGPRHFEFHPNRRYCYLLNEISGKIMVYSYFEGNLTELQTLFSDKSPGTGDKGSADIHLTPNGKFLYATNRGTTNDIAAFKVGADGKLTEIGHFKTGLHPRNFMIDPSGKFLLVANRDSNNIIVFRINQVTGKLEDTKVKLELDKPVCLKMIRVAK</sequence>
<accession>H8KRW4</accession>
<dbReference type="InterPro" id="IPR011048">
    <property type="entry name" value="Haem_d1_sf"/>
</dbReference>
<dbReference type="Pfam" id="PF10282">
    <property type="entry name" value="Lactonase"/>
    <property type="match status" value="1"/>
</dbReference>
<dbReference type="GO" id="GO:0005829">
    <property type="term" value="C:cytosol"/>
    <property type="evidence" value="ECO:0007669"/>
    <property type="project" value="TreeGrafter"/>
</dbReference>
<protein>
    <submittedName>
        <fullName evidence="4">3-carboxymuconate cyclase</fullName>
    </submittedName>
</protein>
<dbReference type="RefSeq" id="WP_014680979.1">
    <property type="nucleotide sequence ID" value="NC_017770.1"/>
</dbReference>
<dbReference type="InterPro" id="IPR015943">
    <property type="entry name" value="WD40/YVTN_repeat-like_dom_sf"/>
</dbReference>
<dbReference type="EMBL" id="CP003349">
    <property type="protein sequence ID" value="AFD07752.1"/>
    <property type="molecule type" value="Genomic_DNA"/>
</dbReference>
<keyword evidence="2" id="KW-0313">Glucose metabolism</keyword>
<dbReference type="SUPFAM" id="SSF51004">
    <property type="entry name" value="C-terminal (heme d1) domain of cytochrome cd1-nitrite reductase"/>
    <property type="match status" value="1"/>
</dbReference>
<feature type="signal peptide" evidence="3">
    <location>
        <begin position="1"/>
        <end position="18"/>
    </location>
</feature>
<dbReference type="Proteomes" id="UP000007590">
    <property type="component" value="Chromosome"/>
</dbReference>
<dbReference type="GO" id="GO:0006006">
    <property type="term" value="P:glucose metabolic process"/>
    <property type="evidence" value="ECO:0007669"/>
    <property type="project" value="UniProtKB-KW"/>
</dbReference>
<evidence type="ECO:0000256" key="3">
    <source>
        <dbReference type="SAM" id="SignalP"/>
    </source>
</evidence>
<evidence type="ECO:0000256" key="2">
    <source>
        <dbReference type="ARBA" id="ARBA00022526"/>
    </source>
</evidence>
<name>H8KRW4_SOLCM</name>
<dbReference type="FunFam" id="2.130.10.10:FF:000306">
    <property type="entry name" value="3-carboxymuconate cyclase"/>
    <property type="match status" value="1"/>
</dbReference>
<dbReference type="STRING" id="929556.Solca_2718"/>
<dbReference type="eggNOG" id="COG2706">
    <property type="taxonomic scope" value="Bacteria"/>
</dbReference>
<dbReference type="InterPro" id="IPR050282">
    <property type="entry name" value="Cycloisomerase_2"/>
</dbReference>
<organism evidence="4 5">
    <name type="scientific">Solitalea canadensis (strain ATCC 29591 / DSM 3403 / JCM 21819 / LMG 8368 / NBRC 15130 / NCIMB 12057 / USAM 9D)</name>
    <name type="common">Flexibacter canadensis</name>
    <dbReference type="NCBI Taxonomy" id="929556"/>
    <lineage>
        <taxon>Bacteria</taxon>
        <taxon>Pseudomonadati</taxon>
        <taxon>Bacteroidota</taxon>
        <taxon>Sphingobacteriia</taxon>
        <taxon>Sphingobacteriales</taxon>
        <taxon>Sphingobacteriaceae</taxon>
        <taxon>Solitalea</taxon>
    </lineage>
</organism>
<reference evidence="4" key="1">
    <citation type="submission" date="2012-02" db="EMBL/GenBank/DDBJ databases">
        <title>The complete genome of Solitalea canadensis DSM 3403.</title>
        <authorList>
            <consortium name="US DOE Joint Genome Institute (JGI-PGF)"/>
            <person name="Lucas S."/>
            <person name="Copeland A."/>
            <person name="Lapidus A."/>
            <person name="Glavina del Rio T."/>
            <person name="Dalin E."/>
            <person name="Tice H."/>
            <person name="Bruce D."/>
            <person name="Goodwin L."/>
            <person name="Pitluck S."/>
            <person name="Peters L."/>
            <person name="Ovchinnikova G."/>
            <person name="Lu M."/>
            <person name="Kyrpides N."/>
            <person name="Mavromatis K."/>
            <person name="Ivanova N."/>
            <person name="Brettin T."/>
            <person name="Detter J.C."/>
            <person name="Han C."/>
            <person name="Larimer F."/>
            <person name="Land M."/>
            <person name="Hauser L."/>
            <person name="Markowitz V."/>
            <person name="Cheng J.-F."/>
            <person name="Hugenholtz P."/>
            <person name="Woyke T."/>
            <person name="Wu D."/>
            <person name="Spring S."/>
            <person name="Schroeder M."/>
            <person name="Kopitz M."/>
            <person name="Brambilla E."/>
            <person name="Klenk H.-P."/>
            <person name="Eisen J.A."/>
        </authorList>
    </citation>
    <scope>NUCLEOTIDE SEQUENCE</scope>
    <source>
        <strain evidence="4">DSM 3403</strain>
    </source>
</reference>
<dbReference type="GO" id="GO:0017057">
    <property type="term" value="F:6-phosphogluconolactonase activity"/>
    <property type="evidence" value="ECO:0007669"/>
    <property type="project" value="TreeGrafter"/>
</dbReference>
<evidence type="ECO:0000313" key="4">
    <source>
        <dbReference type="EMBL" id="AFD07752.1"/>
    </source>
</evidence>
<proteinExistence type="inferred from homology"/>
<keyword evidence="2" id="KW-0119">Carbohydrate metabolism</keyword>
<dbReference type="HOGENOM" id="CLU_038716_3_0_10"/>
<dbReference type="AlphaFoldDB" id="H8KRW4"/>
<keyword evidence="3" id="KW-0732">Signal</keyword>